<name>A0A0F9SZN0_9ZZZZ</name>
<sequence length="70" mass="7919">MTSKNNLPLDTSGENRFYNGVEVDGRGPIPNKFLDRELWSRLPKTLDEPTVTVNGVELVPKSLREFEDGE</sequence>
<dbReference type="AlphaFoldDB" id="A0A0F9SZN0"/>
<dbReference type="EMBL" id="LAZR01000363">
    <property type="protein sequence ID" value="KKN72424.1"/>
    <property type="molecule type" value="Genomic_DNA"/>
</dbReference>
<reference evidence="1" key="1">
    <citation type="journal article" date="2015" name="Nature">
        <title>Complex archaea that bridge the gap between prokaryotes and eukaryotes.</title>
        <authorList>
            <person name="Spang A."/>
            <person name="Saw J.H."/>
            <person name="Jorgensen S.L."/>
            <person name="Zaremba-Niedzwiedzka K."/>
            <person name="Martijn J."/>
            <person name="Lind A.E."/>
            <person name="van Eijk R."/>
            <person name="Schleper C."/>
            <person name="Guy L."/>
            <person name="Ettema T.J."/>
        </authorList>
    </citation>
    <scope>NUCLEOTIDE SEQUENCE</scope>
</reference>
<gene>
    <name evidence="1" type="ORF">LCGC14_0411370</name>
</gene>
<protein>
    <submittedName>
        <fullName evidence="1">Uncharacterized protein</fullName>
    </submittedName>
</protein>
<accession>A0A0F9SZN0</accession>
<organism evidence="1">
    <name type="scientific">marine sediment metagenome</name>
    <dbReference type="NCBI Taxonomy" id="412755"/>
    <lineage>
        <taxon>unclassified sequences</taxon>
        <taxon>metagenomes</taxon>
        <taxon>ecological metagenomes</taxon>
    </lineage>
</organism>
<evidence type="ECO:0000313" key="1">
    <source>
        <dbReference type="EMBL" id="KKN72424.1"/>
    </source>
</evidence>
<comment type="caution">
    <text evidence="1">The sequence shown here is derived from an EMBL/GenBank/DDBJ whole genome shotgun (WGS) entry which is preliminary data.</text>
</comment>
<proteinExistence type="predicted"/>